<dbReference type="Gene3D" id="2.60.40.10">
    <property type="entry name" value="Immunoglobulins"/>
    <property type="match status" value="1"/>
</dbReference>
<reference evidence="7 8" key="1">
    <citation type="submission" date="2019-05" db="EMBL/GenBank/DDBJ databases">
        <title>Microbulbifer harenosus sp. nov., an alginate-degrading bacterium isolated from coastal sand.</title>
        <authorList>
            <person name="Huang H."/>
            <person name="Mo K."/>
            <person name="Bao S."/>
        </authorList>
    </citation>
    <scope>NUCLEOTIDE SEQUENCE [LARGE SCALE GENOMIC DNA]</scope>
    <source>
        <strain evidence="7 8">HB161719</strain>
    </source>
</reference>
<dbReference type="InterPro" id="IPR012669">
    <property type="entry name" value="Pectate_lyase"/>
</dbReference>
<comment type="caution">
    <text evidence="7">The sequence shown here is derived from an EMBL/GenBank/DDBJ whole genome shotgun (WGS) entry which is preliminary data.</text>
</comment>
<comment type="similarity">
    <text evidence="1">Belongs to the pectinesterase family.</text>
</comment>
<dbReference type="SUPFAM" id="SSF51126">
    <property type="entry name" value="Pectin lyase-like"/>
    <property type="match status" value="1"/>
</dbReference>
<evidence type="ECO:0000313" key="8">
    <source>
        <dbReference type="Proteomes" id="UP000306791"/>
    </source>
</evidence>
<dbReference type="EMBL" id="VANI01000007">
    <property type="protein sequence ID" value="TLM78209.1"/>
    <property type="molecule type" value="Genomic_DNA"/>
</dbReference>
<dbReference type="SUPFAM" id="SSF49785">
    <property type="entry name" value="Galactose-binding domain-like"/>
    <property type="match status" value="2"/>
</dbReference>
<dbReference type="PANTHER" id="PTHR31321:SF57">
    <property type="entry name" value="PECTINESTERASE 53-RELATED"/>
    <property type="match status" value="1"/>
</dbReference>
<gene>
    <name evidence="7" type="primary">pelA</name>
    <name evidence="7" type="ORF">FDY93_07220</name>
</gene>
<dbReference type="InterPro" id="IPR033131">
    <property type="entry name" value="Pectinesterase_Asp_AS"/>
</dbReference>
<accession>A0ABY2UJB3</accession>
<dbReference type="Gene3D" id="2.60.120.260">
    <property type="entry name" value="Galactose-binding domain-like"/>
    <property type="match status" value="2"/>
</dbReference>
<dbReference type="Pfam" id="PF03422">
    <property type="entry name" value="CBM_6"/>
    <property type="match status" value="1"/>
</dbReference>
<organism evidence="7 8">
    <name type="scientific">Microbulbifer harenosus</name>
    <dbReference type="NCBI Taxonomy" id="2576840"/>
    <lineage>
        <taxon>Bacteria</taxon>
        <taxon>Pseudomonadati</taxon>
        <taxon>Pseudomonadota</taxon>
        <taxon>Gammaproteobacteria</taxon>
        <taxon>Cellvibrionales</taxon>
        <taxon>Microbulbiferaceae</taxon>
        <taxon>Microbulbifer</taxon>
    </lineage>
</organism>
<proteinExistence type="inferred from homology"/>
<dbReference type="SUPFAM" id="SSF81853">
    <property type="entry name" value="Family 10 polysaccharide lyase"/>
    <property type="match status" value="1"/>
</dbReference>
<feature type="active site" evidence="4">
    <location>
        <position position="550"/>
    </location>
</feature>
<dbReference type="InterPro" id="IPR000070">
    <property type="entry name" value="Pectinesterase_cat"/>
</dbReference>
<dbReference type="Proteomes" id="UP000306791">
    <property type="component" value="Unassembled WGS sequence"/>
</dbReference>
<feature type="signal peptide" evidence="5">
    <location>
        <begin position="1"/>
        <end position="26"/>
    </location>
</feature>
<evidence type="ECO:0000256" key="5">
    <source>
        <dbReference type="SAM" id="SignalP"/>
    </source>
</evidence>
<keyword evidence="8" id="KW-1185">Reference proteome</keyword>
<dbReference type="NCBIfam" id="TIGR02474">
    <property type="entry name" value="pec_lyase"/>
    <property type="match status" value="1"/>
</dbReference>
<keyword evidence="2" id="KW-0378">Hydrolase</keyword>
<dbReference type="EC" id="4.2.2.2" evidence="7"/>
<keyword evidence="7" id="KW-0456">Lyase</keyword>
<dbReference type="RefSeq" id="WP_138235081.1">
    <property type="nucleotide sequence ID" value="NZ_CP185860.1"/>
</dbReference>
<dbReference type="PROSITE" id="PS51175">
    <property type="entry name" value="CBM6"/>
    <property type="match status" value="1"/>
</dbReference>
<evidence type="ECO:0000256" key="4">
    <source>
        <dbReference type="PROSITE-ProRule" id="PRU10040"/>
    </source>
</evidence>
<dbReference type="CDD" id="cd04082">
    <property type="entry name" value="CBM35_pectate_lyase-like"/>
    <property type="match status" value="1"/>
</dbReference>
<evidence type="ECO:0000256" key="3">
    <source>
        <dbReference type="ARBA" id="ARBA00023085"/>
    </source>
</evidence>
<dbReference type="PANTHER" id="PTHR31321">
    <property type="entry name" value="ACYL-COA THIOESTER HYDROLASE YBHC-RELATED"/>
    <property type="match status" value="1"/>
</dbReference>
<dbReference type="Gene3D" id="2.160.20.10">
    <property type="entry name" value="Single-stranded right-handed beta-helix, Pectin lyase-like"/>
    <property type="match status" value="1"/>
</dbReference>
<sequence>MIKLGKNAMLGIGVGFSLLGSVCANAQTQSNLSLTAGADGSSKQSGSSFANVVDGDMATYWSPQDSTGRISVKWSSATTVSSAVIREASGFEGNIGDWQMVNHQTGDVLAQGTGAGIISFASVSLTKINFEILSSSGTPAVAEFETYAGSSTPVTGNVNLAVTVAGNDAGLTWDASNIDVAYQSIYRDTDPNPQGRTRIVASISGNSYTDNDLADGTYYYWIKITDTDGSVFNSNADDAVISTSTTLVLQESDGFCGADGTIDNNHAGYSGSGFINTDNVTGAAASYSIDADYAHSALVDIRYASTTSRPAAIEVNGTVVANAYFNGSGAWTTWSNESVAVPLQAGNNRIRLVAQTAGGLPNIDSLTASGSRLVVGACGVTDDTVRDCNDITGVPVITVAKDGSGQFSSVQAAINSVSASNSQPIQIRIRPGVYYEKLLIDRPKLTLCGEKGQAAATVLTYNDTADTSNGSGGTLGTSGSTSISITADDISVENLTMENSHGPGIQAVAARIAAERVQFRNTRFLGHQDTLYVHSGSQYFKDCYVEGTVDYIFGGATAVFDNCEIRSVGNGSAITAPSTEQTQPYGIVFLGGQVTASSAVSADSVALGRNWRPYGATTYLGVNLGEHILPAGWRAMGGNTLDTARFAEYQNTGPGADIAQRVAQSSQLSDAQAQSYTVENLFGSWVPSYSGVAPLLAQEGNPVHNRFNKYLTEWSLSSTQADIILSHQYDNGGWPKNQAYNSAGNGGSGSATIDNGATTTEMTYMAEMYKRTGNAAYRDAARRAMDYLLDMQYPSGGWPQFYPRTGGYANHVTFNDDAMSRVLTVLYHAEKGAAPFDSDVFSSSDRAQFRAAIDLGVEYILRAQWKQNGVLTAWCAQHGATDYQPKAARAYELASLSGSESAEIIGFLMTQPQTPEIQSAVKAALAWYRSPNTILEDHTYDKSTREKIVYSPGDRMWYRFYDLYTNTGFFSDRDGGTYYDLMDISEERREGYSWGGAYGEKIISYAESVGY</sequence>
<dbReference type="InterPro" id="IPR013783">
    <property type="entry name" value="Ig-like_fold"/>
</dbReference>
<dbReference type="InterPro" id="IPR005084">
    <property type="entry name" value="CBM6"/>
</dbReference>
<evidence type="ECO:0000313" key="7">
    <source>
        <dbReference type="EMBL" id="TLM78209.1"/>
    </source>
</evidence>
<dbReference type="Gene3D" id="1.50.10.20">
    <property type="match status" value="1"/>
</dbReference>
<name>A0ABY2UJB3_9GAMM</name>
<dbReference type="PROSITE" id="PS00503">
    <property type="entry name" value="PECTINESTERASE_2"/>
    <property type="match status" value="1"/>
</dbReference>
<feature type="chain" id="PRO_5045385275" evidence="5">
    <location>
        <begin position="27"/>
        <end position="1011"/>
    </location>
</feature>
<protein>
    <submittedName>
        <fullName evidence="7">Pectate lyase</fullName>
        <ecNumber evidence="7">4.2.2.2</ecNumber>
    </submittedName>
</protein>
<feature type="domain" description="CBM6" evidence="6">
    <location>
        <begin position="245"/>
        <end position="369"/>
    </location>
</feature>
<evidence type="ECO:0000256" key="1">
    <source>
        <dbReference type="ARBA" id="ARBA00008891"/>
    </source>
</evidence>
<dbReference type="GO" id="GO:0030570">
    <property type="term" value="F:pectate lyase activity"/>
    <property type="evidence" value="ECO:0007669"/>
    <property type="project" value="UniProtKB-EC"/>
</dbReference>
<keyword evidence="5" id="KW-0732">Signal</keyword>
<dbReference type="InterPro" id="IPR011050">
    <property type="entry name" value="Pectin_lyase_fold/virulence"/>
</dbReference>
<dbReference type="InterPro" id="IPR012334">
    <property type="entry name" value="Pectin_lyas_fold"/>
</dbReference>
<dbReference type="Pfam" id="PF09492">
    <property type="entry name" value="Pec_lyase"/>
    <property type="match status" value="1"/>
</dbReference>
<evidence type="ECO:0000256" key="2">
    <source>
        <dbReference type="ARBA" id="ARBA00022801"/>
    </source>
</evidence>
<keyword evidence="3" id="KW-0063">Aspartyl esterase</keyword>
<dbReference type="Pfam" id="PF01095">
    <property type="entry name" value="Pectinesterase"/>
    <property type="match status" value="1"/>
</dbReference>
<dbReference type="InterPro" id="IPR008979">
    <property type="entry name" value="Galactose-bd-like_sf"/>
</dbReference>
<evidence type="ECO:0000259" key="6">
    <source>
        <dbReference type="PROSITE" id="PS51175"/>
    </source>
</evidence>